<protein>
    <submittedName>
        <fullName evidence="1">Uncharacterized protein</fullName>
    </submittedName>
</protein>
<evidence type="ECO:0000313" key="2">
    <source>
        <dbReference type="Proteomes" id="UP000315017"/>
    </source>
</evidence>
<dbReference type="Proteomes" id="UP000315017">
    <property type="component" value="Chromosome"/>
</dbReference>
<dbReference type="AlphaFoldDB" id="A0A517YAT6"/>
<name>A0A517YAT6_9BACT</name>
<reference evidence="1 2" key="1">
    <citation type="submission" date="2019-02" db="EMBL/GenBank/DDBJ databases">
        <title>Deep-cultivation of Planctomycetes and their phenomic and genomic characterization uncovers novel biology.</title>
        <authorList>
            <person name="Wiegand S."/>
            <person name="Jogler M."/>
            <person name="Boedeker C."/>
            <person name="Pinto D."/>
            <person name="Vollmers J."/>
            <person name="Rivas-Marin E."/>
            <person name="Kohn T."/>
            <person name="Peeters S.H."/>
            <person name="Heuer A."/>
            <person name="Rast P."/>
            <person name="Oberbeckmann S."/>
            <person name="Bunk B."/>
            <person name="Jeske O."/>
            <person name="Meyerdierks A."/>
            <person name="Storesund J.E."/>
            <person name="Kallscheuer N."/>
            <person name="Luecker S."/>
            <person name="Lage O.M."/>
            <person name="Pohl T."/>
            <person name="Merkel B.J."/>
            <person name="Hornburger P."/>
            <person name="Mueller R.-W."/>
            <person name="Bruemmer F."/>
            <person name="Labrenz M."/>
            <person name="Spormann A.M."/>
            <person name="Op den Camp H."/>
            <person name="Overmann J."/>
            <person name="Amann R."/>
            <person name="Jetten M.S.M."/>
            <person name="Mascher T."/>
            <person name="Medema M.H."/>
            <person name="Devos D.P."/>
            <person name="Kaster A.-K."/>
            <person name="Ovreas L."/>
            <person name="Rohde M."/>
            <person name="Galperin M.Y."/>
            <person name="Jogler C."/>
        </authorList>
    </citation>
    <scope>NUCLEOTIDE SEQUENCE [LARGE SCALE GENOMIC DNA]</scope>
    <source>
        <strain evidence="1 2">ETA_A8</strain>
    </source>
</reference>
<evidence type="ECO:0000313" key="1">
    <source>
        <dbReference type="EMBL" id="QDU27347.1"/>
    </source>
</evidence>
<dbReference type="OrthoDB" id="8911044at2"/>
<dbReference type="RefSeq" id="WP_145088195.1">
    <property type="nucleotide sequence ID" value="NZ_CP036274.1"/>
</dbReference>
<organism evidence="1 2">
    <name type="scientific">Anatilimnocola aggregata</name>
    <dbReference type="NCBI Taxonomy" id="2528021"/>
    <lineage>
        <taxon>Bacteria</taxon>
        <taxon>Pseudomonadati</taxon>
        <taxon>Planctomycetota</taxon>
        <taxon>Planctomycetia</taxon>
        <taxon>Pirellulales</taxon>
        <taxon>Pirellulaceae</taxon>
        <taxon>Anatilimnocola</taxon>
    </lineage>
</organism>
<accession>A0A517YAT6</accession>
<dbReference type="KEGG" id="aagg:ETAA8_24340"/>
<sequence>MFIRFVAAAETDDPWWADGVITAACSLLDDGTLESYQAEVVNDSFAWFNRCLPCPPFHAGSWSRSAVCWFRPTAKEPIARMWDLVAVLKDHDLRVRVIRTEFPGRIVYQDPFQIVAETPRPSGIRRRHQPRKLAQC</sequence>
<dbReference type="EMBL" id="CP036274">
    <property type="protein sequence ID" value="QDU27347.1"/>
    <property type="molecule type" value="Genomic_DNA"/>
</dbReference>
<proteinExistence type="predicted"/>
<gene>
    <name evidence="1" type="ORF">ETAA8_24340</name>
</gene>
<keyword evidence="2" id="KW-1185">Reference proteome</keyword>